<evidence type="ECO:0000256" key="1">
    <source>
        <dbReference type="SAM" id="Phobius"/>
    </source>
</evidence>
<sequence>MKLIPAGSIGFVATEITQQAILNPGITSIVAIARHEPFRVIALICPRSNLSSAMILAITRRRLRRILQPQMHVFGMLPLCGIMISITWLYIEFINRCTVNTQ</sequence>
<protein>
    <submittedName>
        <fullName evidence="2">Uncharacterized protein</fullName>
    </submittedName>
</protein>
<proteinExistence type="predicted"/>
<dbReference type="AlphaFoldDB" id="A0A9P7YL05"/>
<comment type="caution">
    <text evidence="2">The sequence shown here is derived from an EMBL/GenBank/DDBJ whole genome shotgun (WGS) entry which is preliminary data.</text>
</comment>
<organism evidence="2 3">
    <name type="scientific">Amylocarpus encephaloides</name>
    <dbReference type="NCBI Taxonomy" id="45428"/>
    <lineage>
        <taxon>Eukaryota</taxon>
        <taxon>Fungi</taxon>
        <taxon>Dikarya</taxon>
        <taxon>Ascomycota</taxon>
        <taxon>Pezizomycotina</taxon>
        <taxon>Leotiomycetes</taxon>
        <taxon>Helotiales</taxon>
        <taxon>Helotiales incertae sedis</taxon>
        <taxon>Amylocarpus</taxon>
    </lineage>
</organism>
<evidence type="ECO:0000313" key="2">
    <source>
        <dbReference type="EMBL" id="KAG9235451.1"/>
    </source>
</evidence>
<dbReference type="Proteomes" id="UP000824998">
    <property type="component" value="Unassembled WGS sequence"/>
</dbReference>
<keyword evidence="1" id="KW-1133">Transmembrane helix</keyword>
<keyword evidence="1" id="KW-0472">Membrane</keyword>
<accession>A0A9P7YL05</accession>
<gene>
    <name evidence="2" type="ORF">BJ875DRAFT_458988</name>
</gene>
<reference evidence="2" key="1">
    <citation type="journal article" date="2021" name="IMA Fungus">
        <title>Genomic characterization of three marine fungi, including Emericellopsis atlantica sp. nov. with signatures of a generalist lifestyle and marine biomass degradation.</title>
        <authorList>
            <person name="Hagestad O.C."/>
            <person name="Hou L."/>
            <person name="Andersen J.H."/>
            <person name="Hansen E.H."/>
            <person name="Altermark B."/>
            <person name="Li C."/>
            <person name="Kuhnert E."/>
            <person name="Cox R.J."/>
            <person name="Crous P.W."/>
            <person name="Spatafora J.W."/>
            <person name="Lail K."/>
            <person name="Amirebrahimi M."/>
            <person name="Lipzen A."/>
            <person name="Pangilinan J."/>
            <person name="Andreopoulos W."/>
            <person name="Hayes R.D."/>
            <person name="Ng V."/>
            <person name="Grigoriev I.V."/>
            <person name="Jackson S.A."/>
            <person name="Sutton T.D.S."/>
            <person name="Dobson A.D.W."/>
            <person name="Rama T."/>
        </authorList>
    </citation>
    <scope>NUCLEOTIDE SEQUENCE</scope>
    <source>
        <strain evidence="2">TRa018bII</strain>
    </source>
</reference>
<dbReference type="OrthoDB" id="3535423at2759"/>
<keyword evidence="1" id="KW-0812">Transmembrane</keyword>
<evidence type="ECO:0000313" key="3">
    <source>
        <dbReference type="Proteomes" id="UP000824998"/>
    </source>
</evidence>
<keyword evidence="3" id="KW-1185">Reference proteome</keyword>
<name>A0A9P7YL05_9HELO</name>
<feature type="transmembrane region" description="Helical" evidence="1">
    <location>
        <begin position="71"/>
        <end position="91"/>
    </location>
</feature>
<dbReference type="EMBL" id="MU251431">
    <property type="protein sequence ID" value="KAG9235451.1"/>
    <property type="molecule type" value="Genomic_DNA"/>
</dbReference>